<name>A0ABY4YZ14_9MICO</name>
<dbReference type="Gene3D" id="2.30.110.10">
    <property type="entry name" value="Electron Transport, Fmn-binding Protein, Chain A"/>
    <property type="match status" value="1"/>
</dbReference>
<evidence type="ECO:0000313" key="4">
    <source>
        <dbReference type="Proteomes" id="UP001056455"/>
    </source>
</evidence>
<protein>
    <submittedName>
        <fullName evidence="3">Flavin reductase family protein</fullName>
    </submittedName>
</protein>
<dbReference type="Pfam" id="PF01613">
    <property type="entry name" value="Flavin_Reduct"/>
    <property type="match status" value="1"/>
</dbReference>
<evidence type="ECO:0000313" key="3">
    <source>
        <dbReference type="EMBL" id="USQ81690.1"/>
    </source>
</evidence>
<proteinExistence type="predicted"/>
<dbReference type="InterPro" id="IPR002563">
    <property type="entry name" value="Flavin_Rdtase-like_dom"/>
</dbReference>
<gene>
    <name evidence="3" type="ORF">NF556_08600</name>
</gene>
<keyword evidence="1" id="KW-0560">Oxidoreductase</keyword>
<organism evidence="3 4">
    <name type="scientific">Ornithinimicrobium faecis</name>
    <dbReference type="NCBI Taxonomy" id="2934158"/>
    <lineage>
        <taxon>Bacteria</taxon>
        <taxon>Bacillati</taxon>
        <taxon>Actinomycetota</taxon>
        <taxon>Actinomycetes</taxon>
        <taxon>Micrococcales</taxon>
        <taxon>Ornithinimicrobiaceae</taxon>
        <taxon>Ornithinimicrobium</taxon>
    </lineage>
</organism>
<dbReference type="SMART" id="SM00903">
    <property type="entry name" value="Flavin_Reduct"/>
    <property type="match status" value="1"/>
</dbReference>
<dbReference type="PANTHER" id="PTHR30466">
    <property type="entry name" value="FLAVIN REDUCTASE"/>
    <property type="match status" value="1"/>
</dbReference>
<dbReference type="RefSeq" id="WP_252595226.1">
    <property type="nucleotide sequence ID" value="NZ_CP099489.1"/>
</dbReference>
<dbReference type="SUPFAM" id="SSF50475">
    <property type="entry name" value="FMN-binding split barrel"/>
    <property type="match status" value="1"/>
</dbReference>
<sequence>MPVATDFRAAMAQTPSAVSVVTTVANDVPYGTTVSDFISLSMDPPMMLVSLDNDSTLLSKLSIGSTVGVNVLAVGQGQLATHFASKRPDKFADIPWTLVDGAPNLPGRHAWITLTVTTRIPASDHTLVLGNVVTARPSANTRPLTYCQHTFGTHTIGR</sequence>
<keyword evidence="4" id="KW-1185">Reference proteome</keyword>
<evidence type="ECO:0000256" key="1">
    <source>
        <dbReference type="ARBA" id="ARBA00023002"/>
    </source>
</evidence>
<evidence type="ECO:0000259" key="2">
    <source>
        <dbReference type="SMART" id="SM00903"/>
    </source>
</evidence>
<accession>A0ABY4YZ14</accession>
<dbReference type="InterPro" id="IPR050268">
    <property type="entry name" value="NADH-dep_flavin_reductase"/>
</dbReference>
<dbReference type="EMBL" id="CP099489">
    <property type="protein sequence ID" value="USQ81690.1"/>
    <property type="molecule type" value="Genomic_DNA"/>
</dbReference>
<dbReference type="Proteomes" id="UP001056455">
    <property type="component" value="Chromosome"/>
</dbReference>
<reference evidence="3" key="1">
    <citation type="submission" date="2022-06" db="EMBL/GenBank/DDBJ databases">
        <title>Ornithinimicrobium HY1793.</title>
        <authorList>
            <person name="Huang Y."/>
        </authorList>
    </citation>
    <scope>NUCLEOTIDE SEQUENCE</scope>
    <source>
        <strain evidence="3">HY1793</strain>
    </source>
</reference>
<dbReference type="InterPro" id="IPR012349">
    <property type="entry name" value="Split_barrel_FMN-bd"/>
</dbReference>
<dbReference type="PANTHER" id="PTHR30466:SF1">
    <property type="entry name" value="FMN REDUCTASE (NADH) RUTF"/>
    <property type="match status" value="1"/>
</dbReference>
<feature type="domain" description="Flavin reductase like" evidence="2">
    <location>
        <begin position="11"/>
        <end position="153"/>
    </location>
</feature>